<protein>
    <submittedName>
        <fullName evidence="1">Uncharacterized protein</fullName>
    </submittedName>
</protein>
<keyword evidence="2" id="KW-1185">Reference proteome</keyword>
<name>A0A0D8Y2J0_DICVI</name>
<organism evidence="1 2">
    <name type="scientific">Dictyocaulus viviparus</name>
    <name type="common">Bovine lungworm</name>
    <dbReference type="NCBI Taxonomy" id="29172"/>
    <lineage>
        <taxon>Eukaryota</taxon>
        <taxon>Metazoa</taxon>
        <taxon>Ecdysozoa</taxon>
        <taxon>Nematoda</taxon>
        <taxon>Chromadorea</taxon>
        <taxon>Rhabditida</taxon>
        <taxon>Rhabditina</taxon>
        <taxon>Rhabditomorpha</taxon>
        <taxon>Strongyloidea</taxon>
        <taxon>Metastrongylidae</taxon>
        <taxon>Dictyocaulus</taxon>
    </lineage>
</organism>
<proteinExistence type="predicted"/>
<reference evidence="1 2" key="1">
    <citation type="submission" date="2013-11" db="EMBL/GenBank/DDBJ databases">
        <title>Draft genome of the bovine lungworm Dictyocaulus viviparus.</title>
        <authorList>
            <person name="Mitreva M."/>
        </authorList>
    </citation>
    <scope>NUCLEOTIDE SEQUENCE [LARGE SCALE GENOMIC DNA]</scope>
    <source>
        <strain evidence="1 2">HannoverDv2000</strain>
    </source>
</reference>
<sequence>MIGLLRIENTRRRSMMMTESINRLVVLQLRIGYQAENTKISNRSSLYQNQFWKHMIPFSNGFRISKNLPRIEKRLRHMIYDVNVSRENKKLPIKPRLQSTYVTSLNHCNIRYVVYGWCEKHSRILHTKYYTFFVISHYIESKFEMPVRKKHGPYDIIADDLYDCRIPLHNELAYQHGIHFEAKFDT</sequence>
<evidence type="ECO:0000313" key="1">
    <source>
        <dbReference type="EMBL" id="KJH48786.1"/>
    </source>
</evidence>
<evidence type="ECO:0000313" key="2">
    <source>
        <dbReference type="Proteomes" id="UP000053766"/>
    </source>
</evidence>
<reference evidence="2" key="2">
    <citation type="journal article" date="2016" name="Sci. Rep.">
        <title>Dictyocaulus viviparus genome, variome and transcriptome elucidate lungworm biology and support future intervention.</title>
        <authorList>
            <person name="McNulty S.N."/>
            <person name="Strube C."/>
            <person name="Rosa B.A."/>
            <person name="Martin J.C."/>
            <person name="Tyagi R."/>
            <person name="Choi Y.J."/>
            <person name="Wang Q."/>
            <person name="Hallsworth Pepin K."/>
            <person name="Zhang X."/>
            <person name="Ozersky P."/>
            <person name="Wilson R.K."/>
            <person name="Sternberg P.W."/>
            <person name="Gasser R.B."/>
            <person name="Mitreva M."/>
        </authorList>
    </citation>
    <scope>NUCLEOTIDE SEQUENCE [LARGE SCALE GENOMIC DNA]</scope>
    <source>
        <strain evidence="2">HannoverDv2000</strain>
    </source>
</reference>
<dbReference type="EMBL" id="KN716256">
    <property type="protein sequence ID" value="KJH48786.1"/>
    <property type="molecule type" value="Genomic_DNA"/>
</dbReference>
<accession>A0A0D8Y2J0</accession>
<dbReference type="Proteomes" id="UP000053766">
    <property type="component" value="Unassembled WGS sequence"/>
</dbReference>
<dbReference type="OrthoDB" id="10030336at2759"/>
<gene>
    <name evidence="1" type="ORF">DICVIV_05111</name>
</gene>
<dbReference type="STRING" id="29172.A0A0D8Y2J0"/>
<dbReference type="AlphaFoldDB" id="A0A0D8Y2J0"/>